<feature type="domain" description="Fatty acid hydroxylase" evidence="8">
    <location>
        <begin position="112"/>
        <end position="250"/>
    </location>
</feature>
<dbReference type="InterPro" id="IPR006694">
    <property type="entry name" value="Fatty_acid_hydroxylase"/>
</dbReference>
<evidence type="ECO:0000313" key="10">
    <source>
        <dbReference type="Proteomes" id="UP000308382"/>
    </source>
</evidence>
<dbReference type="Proteomes" id="UP000308382">
    <property type="component" value="Unassembled WGS sequence"/>
</dbReference>
<evidence type="ECO:0000256" key="6">
    <source>
        <dbReference type="ARBA" id="ARBA00023136"/>
    </source>
</evidence>
<keyword evidence="2 7" id="KW-0812">Transmembrane</keyword>
<name>A0A5R8M602_9FLAO</name>
<evidence type="ECO:0000256" key="3">
    <source>
        <dbReference type="ARBA" id="ARBA00022989"/>
    </source>
</evidence>
<evidence type="ECO:0000256" key="1">
    <source>
        <dbReference type="ARBA" id="ARBA00004127"/>
    </source>
</evidence>
<dbReference type="AlphaFoldDB" id="A0A5R8M602"/>
<dbReference type="GO" id="GO:0008610">
    <property type="term" value="P:lipid biosynthetic process"/>
    <property type="evidence" value="ECO:0007669"/>
    <property type="project" value="InterPro"/>
</dbReference>
<keyword evidence="5" id="KW-0443">Lipid metabolism</keyword>
<sequence>MEVLDTLYNEIIGFLGISQAWEIIKSGDYSSFRTFEGVQSLIFPIIPLLVLLEFVLGLVYKKPQTKVYKVNFLIYVFNRFVGRFIAIAMVTLCIGWFEPYALINTGPTWYWFIFAYIVWEFGHFIYHYLGHKVRLFWCLHATHHVPENMNLSVTYAHFFLEAPYADTIRTTVCILLGMEPAMLFLIMFIDGTYGAFIHVGENMIKDARFGFLNKIMLTPSHHRVHHARNPLYMDTNFCNLLNIWDRVFGTYQEEQTDTKPEYGITRKVNSGNFLDVYFGEIIALGKDVWKAPGVKNKLAYIFMPPGWSHTGEHKTSKIVRANYMANRSG</sequence>
<dbReference type="PANTHER" id="PTHR21624">
    <property type="entry name" value="STEROL DESATURASE-RELATED PROTEIN"/>
    <property type="match status" value="1"/>
</dbReference>
<dbReference type="GO" id="GO:0005506">
    <property type="term" value="F:iron ion binding"/>
    <property type="evidence" value="ECO:0007669"/>
    <property type="project" value="InterPro"/>
</dbReference>
<feature type="transmembrane region" description="Helical" evidence="7">
    <location>
        <begin position="109"/>
        <end position="129"/>
    </location>
</feature>
<evidence type="ECO:0000256" key="5">
    <source>
        <dbReference type="ARBA" id="ARBA00023098"/>
    </source>
</evidence>
<evidence type="ECO:0000259" key="8">
    <source>
        <dbReference type="Pfam" id="PF04116"/>
    </source>
</evidence>
<evidence type="ECO:0000256" key="2">
    <source>
        <dbReference type="ARBA" id="ARBA00022692"/>
    </source>
</evidence>
<gene>
    <name evidence="9" type="ORF">FEK29_09615</name>
</gene>
<dbReference type="GO" id="GO:0006643">
    <property type="term" value="P:membrane lipid metabolic process"/>
    <property type="evidence" value="ECO:0007669"/>
    <property type="project" value="TreeGrafter"/>
</dbReference>
<dbReference type="GO" id="GO:0050479">
    <property type="term" value="F:glyceryl-ether monooxygenase activity"/>
    <property type="evidence" value="ECO:0007669"/>
    <property type="project" value="TreeGrafter"/>
</dbReference>
<comment type="subcellular location">
    <subcellularLocation>
        <location evidence="1">Endomembrane system</location>
        <topology evidence="1">Multi-pass membrane protein</topology>
    </subcellularLocation>
</comment>
<keyword evidence="10" id="KW-1185">Reference proteome</keyword>
<protein>
    <submittedName>
        <fullName evidence="9">Sterol desaturase family protein</fullName>
    </submittedName>
</protein>
<keyword evidence="6 7" id="KW-0472">Membrane</keyword>
<evidence type="ECO:0000256" key="4">
    <source>
        <dbReference type="ARBA" id="ARBA00023002"/>
    </source>
</evidence>
<feature type="transmembrane region" description="Helical" evidence="7">
    <location>
        <begin position="41"/>
        <end position="60"/>
    </location>
</feature>
<feature type="transmembrane region" description="Helical" evidence="7">
    <location>
        <begin position="72"/>
        <end position="97"/>
    </location>
</feature>
<dbReference type="GO" id="GO:0016020">
    <property type="term" value="C:membrane"/>
    <property type="evidence" value="ECO:0007669"/>
    <property type="project" value="GOC"/>
</dbReference>
<organism evidence="9 10">
    <name type="scientific">Maribacter aurantiacus</name>
    <dbReference type="NCBI Taxonomy" id="1882343"/>
    <lineage>
        <taxon>Bacteria</taxon>
        <taxon>Pseudomonadati</taxon>
        <taxon>Bacteroidota</taxon>
        <taxon>Flavobacteriia</taxon>
        <taxon>Flavobacteriales</taxon>
        <taxon>Flavobacteriaceae</taxon>
        <taxon>Maribacter</taxon>
    </lineage>
</organism>
<comment type="caution">
    <text evidence="9">The sequence shown here is derived from an EMBL/GenBank/DDBJ whole genome shotgun (WGS) entry which is preliminary data.</text>
</comment>
<dbReference type="RefSeq" id="WP_138258207.1">
    <property type="nucleotide sequence ID" value="NZ_VBUK01000004.1"/>
</dbReference>
<reference evidence="9 10" key="1">
    <citation type="journal article" date="2017" name="Int. J. Syst. Evol. Microbiol.">
        <title>Maripseudobacter aurantiacus gen. nov., sp. nov., a novel member of the family Flavobacteriaceae isolated from a sedimentation basin.</title>
        <authorList>
            <person name="Chen C."/>
            <person name="Su Y."/>
            <person name="Tao T."/>
            <person name="Fu G."/>
            <person name="Zhang C."/>
            <person name="Sun C."/>
            <person name="Zhang X."/>
            <person name="Wu M."/>
        </authorList>
    </citation>
    <scope>NUCLEOTIDE SEQUENCE [LARGE SCALE GENOMIC DNA]</scope>
    <source>
        <strain evidence="10">CDA4</strain>
    </source>
</reference>
<keyword evidence="3 7" id="KW-1133">Transmembrane helix</keyword>
<dbReference type="OrthoDB" id="9770329at2"/>
<dbReference type="GO" id="GO:0012505">
    <property type="term" value="C:endomembrane system"/>
    <property type="evidence" value="ECO:0007669"/>
    <property type="project" value="UniProtKB-SubCell"/>
</dbReference>
<proteinExistence type="predicted"/>
<evidence type="ECO:0000256" key="7">
    <source>
        <dbReference type="SAM" id="Phobius"/>
    </source>
</evidence>
<dbReference type="EMBL" id="VBUK01000004">
    <property type="protein sequence ID" value="TLF44998.1"/>
    <property type="molecule type" value="Genomic_DNA"/>
</dbReference>
<dbReference type="InterPro" id="IPR051689">
    <property type="entry name" value="Sterol_desaturase/TMEM195"/>
</dbReference>
<keyword evidence="4" id="KW-0560">Oxidoreductase</keyword>
<dbReference type="Pfam" id="PF04116">
    <property type="entry name" value="FA_hydroxylase"/>
    <property type="match status" value="1"/>
</dbReference>
<accession>A0A5R8M602</accession>
<evidence type="ECO:0000313" key="9">
    <source>
        <dbReference type="EMBL" id="TLF44998.1"/>
    </source>
</evidence>
<dbReference type="PANTHER" id="PTHR21624:SF1">
    <property type="entry name" value="ALKYLGLYCEROL MONOOXYGENASE"/>
    <property type="match status" value="1"/>
</dbReference>